<accession>A0A8J3MCB6</accession>
<dbReference type="EMBL" id="BNAP01000007">
    <property type="protein sequence ID" value="GHG90633.1"/>
    <property type="molecule type" value="Genomic_DNA"/>
</dbReference>
<dbReference type="AlphaFoldDB" id="A0A8J3MCB6"/>
<comment type="caution">
    <text evidence="2">The sequence shown here is derived from an EMBL/GenBank/DDBJ whole genome shotgun (WGS) entry which is preliminary data.</text>
</comment>
<reference evidence="2" key="2">
    <citation type="submission" date="2020-09" db="EMBL/GenBank/DDBJ databases">
        <authorList>
            <person name="Sun Q."/>
            <person name="Zhou Y."/>
        </authorList>
    </citation>
    <scope>NUCLEOTIDE SEQUENCE</scope>
    <source>
        <strain evidence="2">CGMCC 1.7081</strain>
    </source>
</reference>
<dbReference type="RefSeq" id="WP_154664368.1">
    <property type="nucleotide sequence ID" value="NZ_BNAP01000007.1"/>
</dbReference>
<evidence type="ECO:0000313" key="3">
    <source>
        <dbReference type="Proteomes" id="UP000611500"/>
    </source>
</evidence>
<sequence>MSSFIKALLSLGAVVGLVACGSQPVNALDNMTISVGNDGEISRPVNFNYPLQSRFLAINGQLPVPAPGASCLASSFRVANSIICFSSDGSTHVLTRTFKFKKAAGEISEEAAVQAVKTELMELNVLIVKLVAARAFLAEAQAKKGTSSADLSTLANKVTQANTSVDEKANEVAQALARNNLFIFRWAGAAEGGGSVKLADVLSGRGEVSHSQSGLVIVAGLTVSQLMIGVDDFKDDFNKFPDGAKIATLTMGAEHLSFLTNADIGAALRGRFSGTLETAQSSLSATTEITARVYAAIERAQENQGQFSAPEIGRQELSDYEEGASSQQIFYATMTDIGSLMKNLSKTAGARSQ</sequence>
<feature type="signal peptide" evidence="1">
    <location>
        <begin position="1"/>
        <end position="27"/>
    </location>
</feature>
<dbReference type="PROSITE" id="PS51257">
    <property type="entry name" value="PROKAR_LIPOPROTEIN"/>
    <property type="match status" value="1"/>
</dbReference>
<evidence type="ECO:0000313" key="2">
    <source>
        <dbReference type="EMBL" id="GHG90633.1"/>
    </source>
</evidence>
<feature type="chain" id="PRO_5035287116" description="Lipoprotein" evidence="1">
    <location>
        <begin position="28"/>
        <end position="353"/>
    </location>
</feature>
<dbReference type="Proteomes" id="UP000611500">
    <property type="component" value="Unassembled WGS sequence"/>
</dbReference>
<name>A0A8J3MCB6_9RHOB</name>
<evidence type="ECO:0008006" key="4">
    <source>
        <dbReference type="Google" id="ProtNLM"/>
    </source>
</evidence>
<gene>
    <name evidence="2" type="ORF">GCM10010961_21380</name>
</gene>
<keyword evidence="1" id="KW-0732">Signal</keyword>
<protein>
    <recommendedName>
        <fullName evidence="4">Lipoprotein</fullName>
    </recommendedName>
</protein>
<organism evidence="2 3">
    <name type="scientific">Pseudodonghicola xiamenensis</name>
    <dbReference type="NCBI Taxonomy" id="337702"/>
    <lineage>
        <taxon>Bacteria</taxon>
        <taxon>Pseudomonadati</taxon>
        <taxon>Pseudomonadota</taxon>
        <taxon>Alphaproteobacteria</taxon>
        <taxon>Rhodobacterales</taxon>
        <taxon>Paracoccaceae</taxon>
        <taxon>Pseudodonghicola</taxon>
    </lineage>
</organism>
<proteinExistence type="predicted"/>
<reference evidence="2" key="1">
    <citation type="journal article" date="2014" name="Int. J. Syst. Evol. Microbiol.">
        <title>Complete genome sequence of Corynebacterium casei LMG S-19264T (=DSM 44701T), isolated from a smear-ripened cheese.</title>
        <authorList>
            <consortium name="US DOE Joint Genome Institute (JGI-PGF)"/>
            <person name="Walter F."/>
            <person name="Albersmeier A."/>
            <person name="Kalinowski J."/>
            <person name="Ruckert C."/>
        </authorList>
    </citation>
    <scope>NUCLEOTIDE SEQUENCE</scope>
    <source>
        <strain evidence="2">CGMCC 1.7081</strain>
    </source>
</reference>
<evidence type="ECO:0000256" key="1">
    <source>
        <dbReference type="SAM" id="SignalP"/>
    </source>
</evidence>
<keyword evidence="3" id="KW-1185">Reference proteome</keyword>